<dbReference type="Gene3D" id="2.40.128.130">
    <property type="entry name" value="Autotransporter beta-domain"/>
    <property type="match status" value="1"/>
</dbReference>
<feature type="domain" description="Autotransporter" evidence="1">
    <location>
        <begin position="364"/>
        <end position="645"/>
    </location>
</feature>
<dbReference type="SMART" id="SM00869">
    <property type="entry name" value="Autotransporter"/>
    <property type="match status" value="1"/>
</dbReference>
<reference evidence="2 3" key="1">
    <citation type="submission" date="2019-02" db="EMBL/GenBank/DDBJ databases">
        <title>Deep-cultivation of Planctomycetes and their phenomic and genomic characterization uncovers novel biology.</title>
        <authorList>
            <person name="Wiegand S."/>
            <person name="Jogler M."/>
            <person name="Boedeker C."/>
            <person name="Pinto D."/>
            <person name="Vollmers J."/>
            <person name="Rivas-Marin E."/>
            <person name="Kohn T."/>
            <person name="Peeters S.H."/>
            <person name="Heuer A."/>
            <person name="Rast P."/>
            <person name="Oberbeckmann S."/>
            <person name="Bunk B."/>
            <person name="Jeske O."/>
            <person name="Meyerdierks A."/>
            <person name="Storesund J.E."/>
            <person name="Kallscheuer N."/>
            <person name="Luecker S."/>
            <person name="Lage O.M."/>
            <person name="Pohl T."/>
            <person name="Merkel B.J."/>
            <person name="Hornburger P."/>
            <person name="Mueller R.-W."/>
            <person name="Bruemmer F."/>
            <person name="Labrenz M."/>
            <person name="Spormann A.M."/>
            <person name="Op Den Camp H."/>
            <person name="Overmann J."/>
            <person name="Amann R."/>
            <person name="Jetten M.S.M."/>
            <person name="Mascher T."/>
            <person name="Medema M.H."/>
            <person name="Devos D.P."/>
            <person name="Kaster A.-K."/>
            <person name="Ovreas L."/>
            <person name="Rohde M."/>
            <person name="Galperin M.Y."/>
            <person name="Jogler C."/>
        </authorList>
    </citation>
    <scope>NUCLEOTIDE SEQUENCE [LARGE SCALE GENOMIC DNA]</scope>
    <source>
        <strain evidence="2 3">Poly51</strain>
    </source>
</reference>
<proteinExistence type="predicted"/>
<dbReference type="RefSeq" id="WP_186775728.1">
    <property type="nucleotide sequence ID" value="NZ_SJPW01000006.1"/>
</dbReference>
<dbReference type="Proteomes" id="UP000318288">
    <property type="component" value="Unassembled WGS sequence"/>
</dbReference>
<protein>
    <submittedName>
        <fullName evidence="2">Autotransporter beta-domain protein</fullName>
    </submittedName>
</protein>
<dbReference type="PROSITE" id="PS51208">
    <property type="entry name" value="AUTOTRANSPORTER"/>
    <property type="match status" value="1"/>
</dbReference>
<dbReference type="SUPFAM" id="SSF103515">
    <property type="entry name" value="Autotransporter"/>
    <property type="match status" value="1"/>
</dbReference>
<sequence>MTRKLAKIDSLRILSNACRLRGVGWLICSIGFVLSIPATSIAADIEVTTLADSGTGSLREAVTTAVAGDRVVFNISGGGTITLASNLPDITNDLSFTNSDVAAVVIDLNGNSAVSVDGAAVDLGEFQVTSVGAGVNVSAAGTLFGDTDPITANLVVEGTIAPGDTDTDGVVGTLNIVGTLDATHSTIAVDVVGGTPGQSDLIDASGNVTITDSTLRPNFVGSNYATGDAFTVINSATSVTGVFANAADTFALPSNPFLEATIAANPSDVQLVVQDNGLTFAAVVEGCNQTVAAMEFDRLQVEGSVDQMTTIAGLRSGSTDLVNRAVNQISGTIYPSLVDGEINQIQNNLHSVRDRVLLQRSNPDSIGRQTPWVRGFGMTMSANEDRCSTLGYRQSVGGIELGTGWLSANGLGVHGFAQVSSSDMSIRGSDQTAESESYRLGGTLQYAGDVVYVLGAGGFGYQDHDVKRSTDVFTADSQASSSLDGTDQFGYVECGLAHGSYDTMWLNFVSLQGIRVDLDSAAETGGSDFNLNVNGIDDNSLRSMVGFSLSKSNPTALGPATTQVRVGWLHEFFDDNRQAQTLLSSAAITNQYSVESASVDRDWLSLGGQLDWGFLLGGQFTLAYQGNINTRSAFQTGLAGVRWMW</sequence>
<dbReference type="InterPro" id="IPR005546">
    <property type="entry name" value="Autotransporte_beta"/>
</dbReference>
<name>A0A5C6EN56_9BACT</name>
<accession>A0A5C6EN56</accession>
<keyword evidence="3" id="KW-1185">Reference proteome</keyword>
<gene>
    <name evidence="2" type="ORF">Poly51_46620</name>
</gene>
<dbReference type="AlphaFoldDB" id="A0A5C6EN56"/>
<evidence type="ECO:0000313" key="3">
    <source>
        <dbReference type="Proteomes" id="UP000318288"/>
    </source>
</evidence>
<comment type="caution">
    <text evidence="2">The sequence shown here is derived from an EMBL/GenBank/DDBJ whole genome shotgun (WGS) entry which is preliminary data.</text>
</comment>
<evidence type="ECO:0000313" key="2">
    <source>
        <dbReference type="EMBL" id="TWU48759.1"/>
    </source>
</evidence>
<dbReference type="InterPro" id="IPR036709">
    <property type="entry name" value="Autotransporte_beta_dom_sf"/>
</dbReference>
<organism evidence="2 3">
    <name type="scientific">Rubripirellula tenax</name>
    <dbReference type="NCBI Taxonomy" id="2528015"/>
    <lineage>
        <taxon>Bacteria</taxon>
        <taxon>Pseudomonadati</taxon>
        <taxon>Planctomycetota</taxon>
        <taxon>Planctomycetia</taxon>
        <taxon>Pirellulales</taxon>
        <taxon>Pirellulaceae</taxon>
        <taxon>Rubripirellula</taxon>
    </lineage>
</organism>
<evidence type="ECO:0000259" key="1">
    <source>
        <dbReference type="PROSITE" id="PS51208"/>
    </source>
</evidence>
<dbReference type="Pfam" id="PF03797">
    <property type="entry name" value="Autotransporter"/>
    <property type="match status" value="1"/>
</dbReference>
<dbReference type="EMBL" id="SJPW01000006">
    <property type="protein sequence ID" value="TWU48759.1"/>
    <property type="molecule type" value="Genomic_DNA"/>
</dbReference>